<dbReference type="PANTHER" id="PTHR23402:SF1">
    <property type="entry name" value="PYROGLUTAMYL-PEPTIDASE I"/>
    <property type="match status" value="1"/>
</dbReference>
<evidence type="ECO:0000313" key="7">
    <source>
        <dbReference type="Proteomes" id="UP000076722"/>
    </source>
</evidence>
<dbReference type="GO" id="GO:0006508">
    <property type="term" value="P:proteolysis"/>
    <property type="evidence" value="ECO:0007669"/>
    <property type="project" value="UniProtKB-KW"/>
</dbReference>
<comment type="similarity">
    <text evidence="1">Belongs to the peptidase C15 family.</text>
</comment>
<proteinExistence type="inferred from homology"/>
<keyword evidence="3" id="KW-0378">Hydrolase</keyword>
<evidence type="ECO:0000256" key="5">
    <source>
        <dbReference type="SAM" id="MobiDB-lite"/>
    </source>
</evidence>
<dbReference type="Proteomes" id="UP000076722">
    <property type="component" value="Unassembled WGS sequence"/>
</dbReference>
<sequence length="260" mass="28370">MAPVPRDGSDTFKVLLTGFGPFSHYTSNPSWLAAAKLHDEFIDVPKSPGYREAKRIHVTAIEVPVTYDAILSLVPGFHQSPPVIPEDIRVSIPIPEKGYDFIMHTGVGRPGGLRVETRAHKAGYQKPDAEGKLAPPAKSDGADDGSGVVRGFPDTGIYQETLDLVINDSVDVNLLVKHLISSENGPVAPSTDAGKFLCEYIYYCSLVHSEYECRQKASSAAKTPVLFMHVPDIDKPQSVADMANAMRQVIYWCCQNSVKT</sequence>
<evidence type="ECO:0000256" key="1">
    <source>
        <dbReference type="ARBA" id="ARBA00006641"/>
    </source>
</evidence>
<feature type="region of interest" description="Disordered" evidence="5">
    <location>
        <begin position="124"/>
        <end position="146"/>
    </location>
</feature>
<protein>
    <submittedName>
        <fullName evidence="6">Peptidase C15, pyroglutamyl peptidase I-like protein</fullName>
    </submittedName>
</protein>
<dbReference type="InterPro" id="IPR016125">
    <property type="entry name" value="Peptidase_C15-like"/>
</dbReference>
<dbReference type="GO" id="GO:0008234">
    <property type="term" value="F:cysteine-type peptidase activity"/>
    <property type="evidence" value="ECO:0007669"/>
    <property type="project" value="UniProtKB-KW"/>
</dbReference>
<dbReference type="SUPFAM" id="SSF53182">
    <property type="entry name" value="Pyrrolidone carboxyl peptidase (pyroglutamate aminopeptidase)"/>
    <property type="match status" value="1"/>
</dbReference>
<organism evidence="6 7">
    <name type="scientific">Sistotremastrum niveocremeum HHB9708</name>
    <dbReference type="NCBI Taxonomy" id="1314777"/>
    <lineage>
        <taxon>Eukaryota</taxon>
        <taxon>Fungi</taxon>
        <taxon>Dikarya</taxon>
        <taxon>Basidiomycota</taxon>
        <taxon>Agaricomycotina</taxon>
        <taxon>Agaricomycetes</taxon>
        <taxon>Sistotremastrales</taxon>
        <taxon>Sistotremastraceae</taxon>
        <taxon>Sertulicium</taxon>
        <taxon>Sertulicium niveocremeum</taxon>
    </lineage>
</organism>
<keyword evidence="7" id="KW-1185">Reference proteome</keyword>
<dbReference type="Gene3D" id="3.40.630.20">
    <property type="entry name" value="Peptidase C15, pyroglutamyl peptidase I-like"/>
    <property type="match status" value="1"/>
</dbReference>
<dbReference type="OrthoDB" id="407146at2759"/>
<gene>
    <name evidence="6" type="ORF">SISNIDRAFT_453115</name>
</gene>
<keyword evidence="4" id="KW-0788">Thiol protease</keyword>
<dbReference type="STRING" id="1314777.A0A164WD59"/>
<evidence type="ECO:0000256" key="4">
    <source>
        <dbReference type="ARBA" id="ARBA00022807"/>
    </source>
</evidence>
<evidence type="ECO:0000256" key="2">
    <source>
        <dbReference type="ARBA" id="ARBA00022670"/>
    </source>
</evidence>
<accession>A0A164WD59</accession>
<reference evidence="6 7" key="1">
    <citation type="journal article" date="2016" name="Mol. Biol. Evol.">
        <title>Comparative Genomics of Early-Diverging Mushroom-Forming Fungi Provides Insights into the Origins of Lignocellulose Decay Capabilities.</title>
        <authorList>
            <person name="Nagy L.G."/>
            <person name="Riley R."/>
            <person name="Tritt A."/>
            <person name="Adam C."/>
            <person name="Daum C."/>
            <person name="Floudas D."/>
            <person name="Sun H."/>
            <person name="Yadav J.S."/>
            <person name="Pangilinan J."/>
            <person name="Larsson K.H."/>
            <person name="Matsuura K."/>
            <person name="Barry K."/>
            <person name="Labutti K."/>
            <person name="Kuo R."/>
            <person name="Ohm R.A."/>
            <person name="Bhattacharya S.S."/>
            <person name="Shirouzu T."/>
            <person name="Yoshinaga Y."/>
            <person name="Martin F.M."/>
            <person name="Grigoriev I.V."/>
            <person name="Hibbett D.S."/>
        </authorList>
    </citation>
    <scope>NUCLEOTIDE SEQUENCE [LARGE SCALE GENOMIC DNA]</scope>
    <source>
        <strain evidence="6 7">HHB9708</strain>
    </source>
</reference>
<dbReference type="EMBL" id="KV419403">
    <property type="protein sequence ID" value="KZS94951.1"/>
    <property type="molecule type" value="Genomic_DNA"/>
</dbReference>
<name>A0A164WD59_9AGAM</name>
<dbReference type="PANTHER" id="PTHR23402">
    <property type="entry name" value="PROTEASE FAMILY C15 PYROGLUTAMYL-PEPTIDASE I-RELATED"/>
    <property type="match status" value="1"/>
</dbReference>
<evidence type="ECO:0000313" key="6">
    <source>
        <dbReference type="EMBL" id="KZS94951.1"/>
    </source>
</evidence>
<evidence type="ECO:0000256" key="3">
    <source>
        <dbReference type="ARBA" id="ARBA00022801"/>
    </source>
</evidence>
<dbReference type="AlphaFoldDB" id="A0A164WD59"/>
<dbReference type="InterPro" id="IPR036440">
    <property type="entry name" value="Peptidase_C15-like_sf"/>
</dbReference>
<keyword evidence="2" id="KW-0645">Protease</keyword>